<sequence length="138" mass="15672">MRTPAGAIVGLAVLILLVALVWLVVVAVQNRPARQAAKHGESWSDRLVTWVERRTTEQAEADKRKVRETARWQSFSRQSDRDPQQWDVGIELVADDGVTVLDSRAFKTLYGREFMSDLLDLEGQAQAWAEQLNAQVRR</sequence>
<protein>
    <submittedName>
        <fullName evidence="2">Uncharacterized protein</fullName>
    </submittedName>
</protein>
<dbReference type="RefSeq" id="WP_130291677.1">
    <property type="nucleotide sequence ID" value="NZ_SHKL01000001.1"/>
</dbReference>
<dbReference type="Proteomes" id="UP000291591">
    <property type="component" value="Unassembled WGS sequence"/>
</dbReference>
<dbReference type="AlphaFoldDB" id="A0A4Q7V247"/>
<proteinExistence type="predicted"/>
<organism evidence="2 3">
    <name type="scientific">Pseudonocardia sediminis</name>
    <dbReference type="NCBI Taxonomy" id="1397368"/>
    <lineage>
        <taxon>Bacteria</taxon>
        <taxon>Bacillati</taxon>
        <taxon>Actinomycetota</taxon>
        <taxon>Actinomycetes</taxon>
        <taxon>Pseudonocardiales</taxon>
        <taxon>Pseudonocardiaceae</taxon>
        <taxon>Pseudonocardia</taxon>
    </lineage>
</organism>
<comment type="caution">
    <text evidence="2">The sequence shown here is derived from an EMBL/GenBank/DDBJ whole genome shotgun (WGS) entry which is preliminary data.</text>
</comment>
<feature type="transmembrane region" description="Helical" evidence="1">
    <location>
        <begin position="6"/>
        <end position="28"/>
    </location>
</feature>
<keyword evidence="1" id="KW-1133">Transmembrane helix</keyword>
<evidence type="ECO:0000313" key="2">
    <source>
        <dbReference type="EMBL" id="RZT87538.1"/>
    </source>
</evidence>
<keyword evidence="3" id="KW-1185">Reference proteome</keyword>
<gene>
    <name evidence="2" type="ORF">EV383_4463</name>
</gene>
<reference evidence="2 3" key="1">
    <citation type="submission" date="2019-02" db="EMBL/GenBank/DDBJ databases">
        <title>Sequencing the genomes of 1000 actinobacteria strains.</title>
        <authorList>
            <person name="Klenk H.-P."/>
        </authorList>
    </citation>
    <scope>NUCLEOTIDE SEQUENCE [LARGE SCALE GENOMIC DNA]</scope>
    <source>
        <strain evidence="2 3">DSM 45779</strain>
    </source>
</reference>
<dbReference type="EMBL" id="SHKL01000001">
    <property type="protein sequence ID" value="RZT87538.1"/>
    <property type="molecule type" value="Genomic_DNA"/>
</dbReference>
<keyword evidence="1" id="KW-0812">Transmembrane</keyword>
<evidence type="ECO:0000313" key="3">
    <source>
        <dbReference type="Proteomes" id="UP000291591"/>
    </source>
</evidence>
<name>A0A4Q7V247_PSEST</name>
<accession>A0A4Q7V247</accession>
<evidence type="ECO:0000256" key="1">
    <source>
        <dbReference type="SAM" id="Phobius"/>
    </source>
</evidence>
<keyword evidence="1" id="KW-0472">Membrane</keyword>